<dbReference type="EMBL" id="JANAKD010000471">
    <property type="protein sequence ID" value="KAJ3493593.1"/>
    <property type="molecule type" value="Genomic_DNA"/>
</dbReference>
<sequence length="1379" mass="147994">MYTSSVRKLIAGSLIAWLQLSALAALHSNNIAKPHGLLHPRQDQEGFTASNVTSPGNDTLAAARELVKTSQTEARERNNRLLSNPRQNDYRLRFDTVRMPVELHENGTVALSTYDGTGVNGTVGAALALVTEADAKNGTMSTLLPKRQAGKFWMESMVWRNVKDYGAVGDGIHDDTEAINKAISDGDRCGANCGSSTTLQAAVYFPSGTYLVSRSIVAYYFTQMIGDPISRPVIKVAPSFVGLGVISSDVYIEGGNGASWYINQGMFMENGSGGFMSDLEFVGGSLGAYVGNQQFTVRNLKFSGQLTRAIEIHWDWGWTWKGLQIEDCPIGILITGPDPNALGSAIFLDSSMRNVNVGIQLQAPGSSYGKITVNVFNLAISNVPTVVNYNQGRTLLAGSGGSSTIRAWGVGKRYDTQSGESSGVWQDGADYARYPSISPSLLSGNKFFERSKPQYENVPASSFVNLKSTYGAAGDGFTDDTQALNTALKASASGGRILWIPAGVYVVSDTIDIPPGAKVVGQLWSQIMGAGAKFSDVHNPRPVVRVGAVGDVGEVEIQDLLFTVRGATAGAIILQWNIREASPGSAAMWDTHVRVGGARGSDLQASDCPKLTGKVNKNCIAASMLVHITKQASAYFENTWFWVADHDLDVTAQTQIDIYVARGFLIESTSPVWLYGTASEHCVLYQYQIYNASNIFLGMIQTESPYYQMAPPAPEPFVELSNQFPADPKWDYCEASSKNCAFSWGVRILNSANIYIYGAGLYSWFNQYDQACVAAENCQDRIFEIASSSAIWIYSLITKASVEMISPSGGLAVMGKDNKISYCDIIMAWMGSVSGEGALGGAVHRSPASATVIPFPAVTVKPTETFTIAVPVVSQIDYSYNDGNQNSPPGPGRGVCSRCDLSRLITSTCCGVGGGVSNPIEISPGVAIPRPLFLPAGFQPNQRIIGSDGIEYEAGKPLPREVLIPIGTIFPAPFMIPPGLPLSNTWSPEARDGNTNGTLYIISDFWDQQHTVSCLFPCTLLFPPLPTRTTWTVPVITYDEDSREKTTTVPPYTTQKIRISRTTVLAGQPTQIIKPKPAKKPLCFIIPIINIRICPPDLRPFPPPIPDVTIIPIPPGGKPGPTNAGNRPSPEEEQEEEEEEEEERSCTIGFDDGEYDDDESTGGDSYPGAGSDNGPGDDSYTTTFGGAGFGKPLTTTVTVTPTAAPSPTPYTYSYGANDETTAVCPTMTTVRFGWAVLPTCVGSVSSTVVTPTSTATQPQPTSYDCKGKGLCSWAIVPKHCNKAADKLKGDTKVYWADGSKLQDRGACFGEDFGAVQHGCSVMIRGTENGGKVCSMTGNEIRDAYYKLRSNGGCKNEPCGSFHVGNGCLVSADYAKNCKL</sequence>
<reference evidence="1" key="1">
    <citation type="submission" date="2022-07" db="EMBL/GenBank/DDBJ databases">
        <title>Genome Sequence of Lecanicillium saksenae.</title>
        <authorList>
            <person name="Buettner E."/>
        </authorList>
    </citation>
    <scope>NUCLEOTIDE SEQUENCE</scope>
    <source>
        <strain evidence="1">VT-O1</strain>
    </source>
</reference>
<accession>A0ACC1QYL5</accession>
<dbReference type="Proteomes" id="UP001148737">
    <property type="component" value="Unassembled WGS sequence"/>
</dbReference>
<proteinExistence type="predicted"/>
<name>A0ACC1QYL5_9HYPO</name>
<evidence type="ECO:0000313" key="2">
    <source>
        <dbReference type="Proteomes" id="UP001148737"/>
    </source>
</evidence>
<keyword evidence="2" id="KW-1185">Reference proteome</keyword>
<evidence type="ECO:0000313" key="1">
    <source>
        <dbReference type="EMBL" id="KAJ3493593.1"/>
    </source>
</evidence>
<protein>
    <submittedName>
        <fullName evidence="1">Uncharacterized protein</fullName>
    </submittedName>
</protein>
<organism evidence="1 2">
    <name type="scientific">Lecanicillium saksenae</name>
    <dbReference type="NCBI Taxonomy" id="468837"/>
    <lineage>
        <taxon>Eukaryota</taxon>
        <taxon>Fungi</taxon>
        <taxon>Dikarya</taxon>
        <taxon>Ascomycota</taxon>
        <taxon>Pezizomycotina</taxon>
        <taxon>Sordariomycetes</taxon>
        <taxon>Hypocreomycetidae</taxon>
        <taxon>Hypocreales</taxon>
        <taxon>Cordycipitaceae</taxon>
        <taxon>Lecanicillium</taxon>
    </lineage>
</organism>
<comment type="caution">
    <text evidence="1">The sequence shown here is derived from an EMBL/GenBank/DDBJ whole genome shotgun (WGS) entry which is preliminary data.</text>
</comment>
<gene>
    <name evidence="1" type="ORF">NLG97_g4634</name>
</gene>